<dbReference type="VEuPathDB" id="VectorBase:CPIJ020149"/>
<reference evidence="2" key="1">
    <citation type="submission" date="2007-03" db="EMBL/GenBank/DDBJ databases">
        <title>Annotation of Culex pipiens quinquefasciatus.</title>
        <authorList>
            <consortium name="The Broad Institute Genome Sequencing Platform"/>
            <person name="Atkinson P.W."/>
            <person name="Hemingway J."/>
            <person name="Christensen B.M."/>
            <person name="Higgs S."/>
            <person name="Kodira C."/>
            <person name="Hannick L."/>
            <person name="Megy K."/>
            <person name="O'Leary S."/>
            <person name="Pearson M."/>
            <person name="Haas B.J."/>
            <person name="Mauceli E."/>
            <person name="Wortman J.R."/>
            <person name="Lee N.H."/>
            <person name="Guigo R."/>
            <person name="Stanke M."/>
            <person name="Alvarado L."/>
            <person name="Amedeo P."/>
            <person name="Antoine C.H."/>
            <person name="Arensburger P."/>
            <person name="Bidwell S.L."/>
            <person name="Crawford M."/>
            <person name="Camaro F."/>
            <person name="Devon K."/>
            <person name="Engels R."/>
            <person name="Hammond M."/>
            <person name="Howarth C."/>
            <person name="Koehrsen M."/>
            <person name="Lawson D."/>
            <person name="Montgomery P."/>
            <person name="Nene V."/>
            <person name="Nusbaum C."/>
            <person name="Puiu D."/>
            <person name="Romero-Severson J."/>
            <person name="Severson D.W."/>
            <person name="Shumway M."/>
            <person name="Sisk P."/>
            <person name="Stolte C."/>
            <person name="Zeng Q."/>
            <person name="Eisenstadt E."/>
            <person name="Fraser-Liggett C."/>
            <person name="Strausberg R."/>
            <person name="Galagan J."/>
            <person name="Birren B."/>
            <person name="Collins F.H."/>
        </authorList>
    </citation>
    <scope>NUCLEOTIDE SEQUENCE [LARGE SCALE GENOMIC DNA]</scope>
    <source>
        <strain evidence="2">JHB</strain>
    </source>
</reference>
<protein>
    <submittedName>
        <fullName evidence="2 3">Uncharacterized protein</fullName>
    </submittedName>
</protein>
<dbReference type="HOGENOM" id="CLU_1039189_0_0_1"/>
<dbReference type="EnsemblMetazoa" id="CPIJ020149-RA">
    <property type="protein sequence ID" value="CPIJ020149-PA"/>
    <property type="gene ID" value="CPIJ020149"/>
</dbReference>
<reference evidence="3" key="2">
    <citation type="submission" date="2021-02" db="UniProtKB">
        <authorList>
            <consortium name="EnsemblMetazoa"/>
        </authorList>
    </citation>
    <scope>IDENTIFICATION</scope>
    <source>
        <strain evidence="3">JHB</strain>
    </source>
</reference>
<name>B0XL16_CULQU</name>
<evidence type="ECO:0000256" key="1">
    <source>
        <dbReference type="SAM" id="MobiDB-lite"/>
    </source>
</evidence>
<feature type="compositionally biased region" description="Basic and acidic residues" evidence="1">
    <location>
        <begin position="159"/>
        <end position="168"/>
    </location>
</feature>
<sequence length="268" mass="32025">MQEHKNRRTEEQTNRRTEEQKNRRTEEQKNRRTEEQKNRRTEEQKNRRTEEQKNRRTEEQKNRRTGEQSKQAICAFDSSFLIKTNKERQNNLGQDHHTTWSRQSPFGDFSFRHRHSLLMTVVTENDRPLELKRRSRRKKLNGRKCQPPSSSCPGGGMARSDRKFAGHGEEEDTKQLRGQFSCRLIVEEWRASRNEIFEKDFFFAHPESGKRKKIEIKNLWDCLRDPWDNGVSWRGGRYYGQQSAALDFPNPFLLCSTTSSDGEIFRVW</sequence>
<proteinExistence type="predicted"/>
<organism>
    <name type="scientific">Culex quinquefasciatus</name>
    <name type="common">Southern house mosquito</name>
    <name type="synonym">Culex pungens</name>
    <dbReference type="NCBI Taxonomy" id="7176"/>
    <lineage>
        <taxon>Eukaryota</taxon>
        <taxon>Metazoa</taxon>
        <taxon>Ecdysozoa</taxon>
        <taxon>Arthropoda</taxon>
        <taxon>Hexapoda</taxon>
        <taxon>Insecta</taxon>
        <taxon>Pterygota</taxon>
        <taxon>Neoptera</taxon>
        <taxon>Endopterygota</taxon>
        <taxon>Diptera</taxon>
        <taxon>Nematocera</taxon>
        <taxon>Culicoidea</taxon>
        <taxon>Culicidae</taxon>
        <taxon>Culicinae</taxon>
        <taxon>Culicini</taxon>
        <taxon>Culex</taxon>
        <taxon>Culex</taxon>
    </lineage>
</organism>
<feature type="region of interest" description="Disordered" evidence="1">
    <location>
        <begin position="1"/>
        <end position="71"/>
    </location>
</feature>
<feature type="compositionally biased region" description="Basic residues" evidence="1">
    <location>
        <begin position="133"/>
        <end position="142"/>
    </location>
</feature>
<feature type="compositionally biased region" description="Basic and acidic residues" evidence="1">
    <location>
        <begin position="1"/>
        <end position="67"/>
    </location>
</feature>
<dbReference type="KEGG" id="cqu:CpipJ_CPIJ020149"/>
<evidence type="ECO:0000313" key="2">
    <source>
        <dbReference type="EMBL" id="EDS33138.1"/>
    </source>
</evidence>
<keyword evidence="4" id="KW-1185">Reference proteome</keyword>
<evidence type="ECO:0000313" key="3">
    <source>
        <dbReference type="EnsemblMetazoa" id="CPIJ020149-PA"/>
    </source>
</evidence>
<dbReference type="InParanoid" id="B0XL16"/>
<dbReference type="Proteomes" id="UP000002320">
    <property type="component" value="Unassembled WGS sequence"/>
</dbReference>
<dbReference type="EMBL" id="DS234188">
    <property type="protein sequence ID" value="EDS33138.1"/>
    <property type="molecule type" value="Genomic_DNA"/>
</dbReference>
<feature type="region of interest" description="Disordered" evidence="1">
    <location>
        <begin position="132"/>
        <end position="172"/>
    </location>
</feature>
<dbReference type="AlphaFoldDB" id="B0XL16"/>
<evidence type="ECO:0000313" key="4">
    <source>
        <dbReference type="Proteomes" id="UP000002320"/>
    </source>
</evidence>
<gene>
    <name evidence="3" type="primary">6054424</name>
    <name evidence="2" type="ORF">CpipJ_CPIJ020149</name>
</gene>
<accession>B0XL16</accession>